<accession>A0A1J0EU02</accession>
<reference evidence="2" key="1">
    <citation type="submission" date="2016-10" db="EMBL/GenBank/DDBJ databases">
        <title>Pseudomonas frederiksbergensis ERGS4:02 complete genome.</title>
        <authorList>
            <person name="Kumar R."/>
            <person name="Acharya V."/>
            <person name="Singh D."/>
        </authorList>
    </citation>
    <scope>NUCLEOTIDE SEQUENCE [LARGE SCALE GENOMIC DNA]</scope>
    <source>
        <strain evidence="2">ERGS4:02</strain>
        <plasmid evidence="2">Plasmid unnamed1</plasmid>
    </source>
</reference>
<sequence length="79" mass="8863">MYAVISLRPGRLVGYGSRLPEVRGIATAAMMTRDATVVTDIRPKVHHAMRYLGKDTQHLRLKPMGAKCMRKGTLRRLSV</sequence>
<gene>
    <name evidence="1" type="ORF">BLL42_28095</name>
</gene>
<protein>
    <submittedName>
        <fullName evidence="1">Uncharacterized protein</fullName>
    </submittedName>
</protein>
<keyword evidence="1" id="KW-0614">Plasmid</keyword>
<evidence type="ECO:0000313" key="2">
    <source>
        <dbReference type="Proteomes" id="UP000182567"/>
    </source>
</evidence>
<evidence type="ECO:0000313" key="1">
    <source>
        <dbReference type="EMBL" id="APC19577.1"/>
    </source>
</evidence>
<proteinExistence type="predicted"/>
<dbReference type="AlphaFoldDB" id="A0A1J0EU02"/>
<geneLocation type="plasmid" evidence="1">
    <name>unnamed1</name>
</geneLocation>
<organism evidence="1 2">
    <name type="scientific">Pseudomonas frederiksbergensis</name>
    <dbReference type="NCBI Taxonomy" id="104087"/>
    <lineage>
        <taxon>Bacteria</taxon>
        <taxon>Pseudomonadati</taxon>
        <taxon>Pseudomonadota</taxon>
        <taxon>Gammaproteobacteria</taxon>
        <taxon>Pseudomonadales</taxon>
        <taxon>Pseudomonadaceae</taxon>
        <taxon>Pseudomonas</taxon>
    </lineage>
</organism>
<dbReference type="EMBL" id="CP017887">
    <property type="protein sequence ID" value="APC19577.1"/>
    <property type="molecule type" value="Genomic_DNA"/>
</dbReference>
<dbReference type="Proteomes" id="UP000182567">
    <property type="component" value="Plasmid unnamed1"/>
</dbReference>
<name>A0A1J0EU02_9PSED</name>